<dbReference type="PANTHER" id="PTHR43077">
    <property type="entry name" value="TRANSPORT PERMEASE YVFS-RELATED"/>
    <property type="match status" value="1"/>
</dbReference>
<evidence type="ECO:0000313" key="9">
    <source>
        <dbReference type="Proteomes" id="UP000217549"/>
    </source>
</evidence>
<dbReference type="InterPro" id="IPR017501">
    <property type="entry name" value="Phage_infect_YhgE_C"/>
</dbReference>
<feature type="transmembrane region" description="Helical" evidence="6">
    <location>
        <begin position="629"/>
        <end position="647"/>
    </location>
</feature>
<dbReference type="GO" id="GO:0016020">
    <property type="term" value="C:membrane"/>
    <property type="evidence" value="ECO:0007669"/>
    <property type="project" value="UniProtKB-SubCell"/>
</dbReference>
<dbReference type="InterPro" id="IPR051328">
    <property type="entry name" value="T7SS_ABC-Transporter"/>
</dbReference>
<proteinExistence type="predicted"/>
<dbReference type="Proteomes" id="UP000217549">
    <property type="component" value="Chromosome I"/>
</dbReference>
<feature type="transmembrane region" description="Helical" evidence="6">
    <location>
        <begin position="795"/>
        <end position="818"/>
    </location>
</feature>
<dbReference type="InterPro" id="IPR017500">
    <property type="entry name" value="Phage_infect_YhgE_N"/>
</dbReference>
<dbReference type="RefSeq" id="WP_096239831.1">
    <property type="nucleotide sequence ID" value="NZ_LT907978.1"/>
</dbReference>
<evidence type="ECO:0000256" key="6">
    <source>
        <dbReference type="SAM" id="Phobius"/>
    </source>
</evidence>
<keyword evidence="4 6" id="KW-0472">Membrane</keyword>
<name>A0A285PS57_9FIRM</name>
<dbReference type="Pfam" id="PF12698">
    <property type="entry name" value="ABC2_membrane_3"/>
    <property type="match status" value="2"/>
</dbReference>
<dbReference type="NCBIfam" id="TIGR03061">
    <property type="entry name" value="pip_yhgE_Nterm"/>
    <property type="match status" value="1"/>
</dbReference>
<evidence type="ECO:0000256" key="5">
    <source>
        <dbReference type="SAM" id="Coils"/>
    </source>
</evidence>
<evidence type="ECO:0000256" key="4">
    <source>
        <dbReference type="ARBA" id="ARBA00023136"/>
    </source>
</evidence>
<dbReference type="PANTHER" id="PTHR43077:SF10">
    <property type="entry name" value="TRANSPORT PERMEASE PROTEIN"/>
    <property type="match status" value="1"/>
</dbReference>
<accession>A0A285PS57</accession>
<keyword evidence="5" id="KW-0175">Coiled coil</keyword>
<comment type="subcellular location">
    <subcellularLocation>
        <location evidence="1">Membrane</location>
        <topology evidence="1">Multi-pass membrane protein</topology>
    </subcellularLocation>
</comment>
<evidence type="ECO:0000256" key="3">
    <source>
        <dbReference type="ARBA" id="ARBA00022989"/>
    </source>
</evidence>
<feature type="transmembrane region" description="Helical" evidence="6">
    <location>
        <begin position="686"/>
        <end position="707"/>
    </location>
</feature>
<feature type="transmembrane region" description="Helical" evidence="6">
    <location>
        <begin position="768"/>
        <end position="789"/>
    </location>
</feature>
<dbReference type="EMBL" id="LT907978">
    <property type="protein sequence ID" value="SOB71986.1"/>
    <property type="molecule type" value="Genomic_DNA"/>
</dbReference>
<dbReference type="KEGG" id="ehl:EHLA_1267"/>
<feature type="transmembrane region" description="Helical" evidence="6">
    <location>
        <begin position="528"/>
        <end position="547"/>
    </location>
</feature>
<dbReference type="Gene3D" id="1.10.287.1490">
    <property type="match status" value="1"/>
</dbReference>
<gene>
    <name evidence="8" type="ORF">EHLA_1267</name>
</gene>
<dbReference type="InterPro" id="IPR013525">
    <property type="entry name" value="ABC2_TM"/>
</dbReference>
<feature type="transmembrane region" description="Helical" evidence="6">
    <location>
        <begin position="20"/>
        <end position="38"/>
    </location>
</feature>
<sequence length="855" mass="94683">MKKAFQIFRRDIKRLFHNRAALLIVVGVCILPSLYAWFNIAANMDPYVNTAGIKIAIVNEDSGADNEKLSLNAGNTIASNLKENDKLGWTFVARQEAIKGVKSGEYYAAIIIPEDFSSSLLSVLSGKIEAPQLDYYINEKKNAIAPKFTDTGATTVQQEINDTFSSVAAQTISEIVQGSAKDLTGDVNQLNIKMDSNLAEVKKNIAQYQKVLKNFQNTTEQSSSLINDTVKTLDEVKTAANSGNKALSDTSSLLQKSRSYAGDFSSTFSENLSDGKTVFGDIYQSVSEQLGDFEAKAGKADTTIKSGIDSIEDLTEKNAQILNHLSELNTNLNGDDQLLTTVNEEISKLQKQNASLQELLTSLKSRSARLESALKTAKDTTKELKTLSSKNKKALNQYTDRLNETILPGINNSLDSLSALSGTLSSTLLNISPTIDQMKLILKQLGASLTDTSSALTDTSRVLVTLDKELGNISSDLKALQSSDAYEKILSLRGLDADSISDFMSSPVEIKSETMYSVKNYGSGMTPFYTNLALWVGGLILVSIFKQEVDKDDEVHHFSPTSAYMGRWLLYAAVGLVQGCIVCIGDIILLGVQCVHPLLFIIAGMFCSFVYVSLIYAMAITLKHIGKALCVLFIILQIPGSSGTFPIEMTPGFFQVLHPLLPFTYGINAMRECIAGMYSNYYIKNLLILAIFIPIAFFIGLVLRPLLMNLNHLFDKKLAETDLMLCETETGVNEKGNLSVMLKVLMRDEELKEEFVNSAVKFEKRYPVMIRSGFLCMLIIPLVFLILMFSLNSKLVFLILWITSLVILCLYLICLEYFHDKMIKQLALTGLSPEELLERMKEKKKEIKQEKEEEE</sequence>
<keyword evidence="9" id="KW-1185">Reference proteome</keyword>
<dbReference type="AlphaFoldDB" id="A0A285PS57"/>
<feature type="coiled-coil region" evidence="5">
    <location>
        <begin position="311"/>
        <end position="397"/>
    </location>
</feature>
<evidence type="ECO:0000313" key="8">
    <source>
        <dbReference type="EMBL" id="SOB71986.1"/>
    </source>
</evidence>
<dbReference type="NCBIfam" id="TIGR03062">
    <property type="entry name" value="pip_yhgE_Cterm"/>
    <property type="match status" value="1"/>
</dbReference>
<evidence type="ECO:0000256" key="2">
    <source>
        <dbReference type="ARBA" id="ARBA00022692"/>
    </source>
</evidence>
<dbReference type="GO" id="GO:0140359">
    <property type="term" value="F:ABC-type transporter activity"/>
    <property type="evidence" value="ECO:0007669"/>
    <property type="project" value="InterPro"/>
</dbReference>
<keyword evidence="3 6" id="KW-1133">Transmembrane helix</keyword>
<feature type="transmembrane region" description="Helical" evidence="6">
    <location>
        <begin position="568"/>
        <end position="592"/>
    </location>
</feature>
<evidence type="ECO:0000256" key="1">
    <source>
        <dbReference type="ARBA" id="ARBA00004141"/>
    </source>
</evidence>
<keyword evidence="2 6" id="KW-0812">Transmembrane</keyword>
<reference evidence="9" key="1">
    <citation type="submission" date="2017-09" db="EMBL/GenBank/DDBJ databases">
        <authorList>
            <person name="Shetty A S."/>
        </authorList>
    </citation>
    <scope>NUCLEOTIDE SEQUENCE [LARGE SCALE GENOMIC DNA]</scope>
</reference>
<evidence type="ECO:0000259" key="7">
    <source>
        <dbReference type="Pfam" id="PF12698"/>
    </source>
</evidence>
<dbReference type="Gene3D" id="3.40.1710.10">
    <property type="entry name" value="abc type-2 transporter like domain"/>
    <property type="match status" value="1"/>
</dbReference>
<protein>
    <submittedName>
        <fullName evidence="8">Phage infection protein, YhgE, N-terminal</fullName>
    </submittedName>
</protein>
<feature type="domain" description="ABC-2 type transporter transmembrane" evidence="7">
    <location>
        <begin position="407"/>
        <end position="701"/>
    </location>
</feature>
<feature type="domain" description="ABC-2 type transporter transmembrane" evidence="7">
    <location>
        <begin position="23"/>
        <end position="216"/>
    </location>
</feature>
<organism evidence="8 9">
    <name type="scientific">Anaerobutyricum hallii</name>
    <dbReference type="NCBI Taxonomy" id="39488"/>
    <lineage>
        <taxon>Bacteria</taxon>
        <taxon>Bacillati</taxon>
        <taxon>Bacillota</taxon>
        <taxon>Clostridia</taxon>
        <taxon>Lachnospirales</taxon>
        <taxon>Lachnospiraceae</taxon>
        <taxon>Anaerobutyricum</taxon>
    </lineage>
</organism>
<feature type="transmembrane region" description="Helical" evidence="6">
    <location>
        <begin position="598"/>
        <end position="617"/>
    </location>
</feature>